<evidence type="ECO:0000256" key="1">
    <source>
        <dbReference type="SAM" id="MobiDB-lite"/>
    </source>
</evidence>
<protein>
    <submittedName>
        <fullName evidence="2">Uncharacterized protein</fullName>
    </submittedName>
</protein>
<organism evidence="2 3">
    <name type="scientific">Mycena pura</name>
    <dbReference type="NCBI Taxonomy" id="153505"/>
    <lineage>
        <taxon>Eukaryota</taxon>
        <taxon>Fungi</taxon>
        <taxon>Dikarya</taxon>
        <taxon>Basidiomycota</taxon>
        <taxon>Agaricomycotina</taxon>
        <taxon>Agaricomycetes</taxon>
        <taxon>Agaricomycetidae</taxon>
        <taxon>Agaricales</taxon>
        <taxon>Marasmiineae</taxon>
        <taxon>Mycenaceae</taxon>
        <taxon>Mycena</taxon>
    </lineage>
</organism>
<accession>A0AAD6VJF3</accession>
<comment type="caution">
    <text evidence="2">The sequence shown here is derived from an EMBL/GenBank/DDBJ whole genome shotgun (WGS) entry which is preliminary data.</text>
</comment>
<proteinExistence type="predicted"/>
<feature type="compositionally biased region" description="Basic and acidic residues" evidence="1">
    <location>
        <begin position="249"/>
        <end position="259"/>
    </location>
</feature>
<feature type="region of interest" description="Disordered" evidence="1">
    <location>
        <begin position="231"/>
        <end position="267"/>
    </location>
</feature>
<dbReference type="EMBL" id="JARJCW010000025">
    <property type="protein sequence ID" value="KAJ7211714.1"/>
    <property type="molecule type" value="Genomic_DNA"/>
</dbReference>
<dbReference type="Proteomes" id="UP001219525">
    <property type="component" value="Unassembled WGS sequence"/>
</dbReference>
<dbReference type="AlphaFoldDB" id="A0AAD6VJF3"/>
<evidence type="ECO:0000313" key="2">
    <source>
        <dbReference type="EMBL" id="KAJ7211714.1"/>
    </source>
</evidence>
<evidence type="ECO:0000313" key="3">
    <source>
        <dbReference type="Proteomes" id="UP001219525"/>
    </source>
</evidence>
<gene>
    <name evidence="2" type="ORF">GGX14DRAFT_623378</name>
</gene>
<sequence>MGQELRGHKSVSGLEEWPLDVPIWHHQAESGPPWPSASEWTSSEQGNDEADDEAGGPKEVGPSHAGAAVSWGSVSADMEKIPAPAAETITDDLEWARRWSLKRPREAVPKGCPKKSEILASKTQVAASFGTSKTQDGTGLIPERKFAEKYQFSPPAALGPTVALRCQKPLKNPNLGQGSRIFGLKNPNLRQANGHFRASKTQISGQPFGGASRGLVEGQERTRHVLHTIPAMKRPLAARRSSSSTTHVSDSEPERETKRRGTKSSPPLMAARAPLVFIRGAHLINAFGCAKEASTFYLNDVIDSDWFLRAGN</sequence>
<keyword evidence="3" id="KW-1185">Reference proteome</keyword>
<feature type="region of interest" description="Disordered" evidence="1">
    <location>
        <begin position="22"/>
        <end position="66"/>
    </location>
</feature>
<name>A0AAD6VJF3_9AGAR</name>
<reference evidence="2" key="1">
    <citation type="submission" date="2023-03" db="EMBL/GenBank/DDBJ databases">
        <title>Massive genome expansion in bonnet fungi (Mycena s.s.) driven by repeated elements and novel gene families across ecological guilds.</title>
        <authorList>
            <consortium name="Lawrence Berkeley National Laboratory"/>
            <person name="Harder C.B."/>
            <person name="Miyauchi S."/>
            <person name="Viragh M."/>
            <person name="Kuo A."/>
            <person name="Thoen E."/>
            <person name="Andreopoulos B."/>
            <person name="Lu D."/>
            <person name="Skrede I."/>
            <person name="Drula E."/>
            <person name="Henrissat B."/>
            <person name="Morin E."/>
            <person name="Kohler A."/>
            <person name="Barry K."/>
            <person name="LaButti K."/>
            <person name="Morin E."/>
            <person name="Salamov A."/>
            <person name="Lipzen A."/>
            <person name="Mereny Z."/>
            <person name="Hegedus B."/>
            <person name="Baldrian P."/>
            <person name="Stursova M."/>
            <person name="Weitz H."/>
            <person name="Taylor A."/>
            <person name="Grigoriev I.V."/>
            <person name="Nagy L.G."/>
            <person name="Martin F."/>
            <person name="Kauserud H."/>
        </authorList>
    </citation>
    <scope>NUCLEOTIDE SEQUENCE</scope>
    <source>
        <strain evidence="2">9144</strain>
    </source>
</reference>